<comment type="caution">
    <text evidence="4">The sequence shown here is derived from an EMBL/GenBank/DDBJ whole genome shotgun (WGS) entry which is preliminary data.</text>
</comment>
<dbReference type="EMBL" id="BAABCN010000002">
    <property type="protein sequence ID" value="GAA3867966.1"/>
    <property type="molecule type" value="Genomic_DNA"/>
</dbReference>
<gene>
    <name evidence="4" type="ORF">GCM10022381_09260</name>
</gene>
<evidence type="ECO:0000259" key="2">
    <source>
        <dbReference type="Pfam" id="PF13280"/>
    </source>
</evidence>
<evidence type="ECO:0000313" key="5">
    <source>
        <dbReference type="Proteomes" id="UP001501803"/>
    </source>
</evidence>
<accession>A0ABP7K7E3</accession>
<reference evidence="5" key="1">
    <citation type="journal article" date="2019" name="Int. J. Syst. Evol. Microbiol.">
        <title>The Global Catalogue of Microorganisms (GCM) 10K type strain sequencing project: providing services to taxonomists for standard genome sequencing and annotation.</title>
        <authorList>
            <consortium name="The Broad Institute Genomics Platform"/>
            <consortium name="The Broad Institute Genome Sequencing Center for Infectious Disease"/>
            <person name="Wu L."/>
            <person name="Ma J."/>
        </authorList>
    </citation>
    <scope>NUCLEOTIDE SEQUENCE [LARGE SCALE GENOMIC DNA]</scope>
    <source>
        <strain evidence="5">JCM 17021</strain>
    </source>
</reference>
<dbReference type="Pfam" id="PF13280">
    <property type="entry name" value="WYL"/>
    <property type="match status" value="1"/>
</dbReference>
<dbReference type="Proteomes" id="UP001501803">
    <property type="component" value="Unassembled WGS sequence"/>
</dbReference>
<evidence type="ECO:0000313" key="4">
    <source>
        <dbReference type="EMBL" id="GAA3867966.1"/>
    </source>
</evidence>
<dbReference type="PROSITE" id="PS52050">
    <property type="entry name" value="WYL"/>
    <property type="match status" value="1"/>
</dbReference>
<name>A0ABP7K7E3_9MICO</name>
<protein>
    <submittedName>
        <fullName evidence="4">WYL domain-containing protein</fullName>
    </submittedName>
</protein>
<keyword evidence="5" id="KW-1185">Reference proteome</keyword>
<proteinExistence type="predicted"/>
<feature type="domain" description="WYL" evidence="2">
    <location>
        <begin position="161"/>
        <end position="225"/>
    </location>
</feature>
<evidence type="ECO:0000256" key="1">
    <source>
        <dbReference type="SAM" id="MobiDB-lite"/>
    </source>
</evidence>
<dbReference type="InterPro" id="IPR051534">
    <property type="entry name" value="CBASS_pafABC_assoc_protein"/>
</dbReference>
<dbReference type="PANTHER" id="PTHR34580:SF3">
    <property type="entry name" value="PROTEIN PAFB"/>
    <property type="match status" value="1"/>
</dbReference>
<feature type="compositionally biased region" description="Polar residues" evidence="1">
    <location>
        <begin position="332"/>
        <end position="357"/>
    </location>
</feature>
<dbReference type="PANTHER" id="PTHR34580">
    <property type="match status" value="1"/>
</dbReference>
<organism evidence="4 5">
    <name type="scientific">Leifsonia kafniensis</name>
    <dbReference type="NCBI Taxonomy" id="475957"/>
    <lineage>
        <taxon>Bacteria</taxon>
        <taxon>Bacillati</taxon>
        <taxon>Actinomycetota</taxon>
        <taxon>Actinomycetes</taxon>
        <taxon>Micrococcales</taxon>
        <taxon>Microbacteriaceae</taxon>
        <taxon>Leifsonia</taxon>
    </lineage>
</organism>
<dbReference type="Pfam" id="PF25583">
    <property type="entry name" value="WCX"/>
    <property type="match status" value="1"/>
</dbReference>
<dbReference type="RefSeq" id="WP_345062735.1">
    <property type="nucleotide sequence ID" value="NZ_BAABCN010000002.1"/>
</dbReference>
<dbReference type="InterPro" id="IPR026881">
    <property type="entry name" value="WYL_dom"/>
</dbReference>
<sequence length="357" mass="38566">MPPTPDKAPAVAIEERLFSLVLALIATEIGLTKSDILSTVQGYRQRYVLGGDNASLERQFERDKDDIRDLGIPLETIDSDDEPGSNHHLRYRIPKGLYDLPADVSFSADELMLLKLAGTVWREGSLSAESRRALTKLNSLGVDSNDPILGYAPSLRARDAAFEPLSKALDRGQSVAFLYLKPGEPSPRRRQVIPRAIVLHEGRWHLSATDLAADANRTFLLSRITGPVKTLPGATAAGVPGAAQAALEDLDRLWGANSAVVEVRAGSDAALRLGKRDVTETESENLLTLHFTDLNILADELAGYGPEVMVQTPLELRQAVRTRLIGVRDAHSVSTGTEPPNTEPGSAPTTTRGSVNS</sequence>
<dbReference type="InterPro" id="IPR057727">
    <property type="entry name" value="WCX_dom"/>
</dbReference>
<feature type="region of interest" description="Disordered" evidence="1">
    <location>
        <begin position="330"/>
        <end position="357"/>
    </location>
</feature>
<feature type="domain" description="WCX" evidence="3">
    <location>
        <begin position="261"/>
        <end position="324"/>
    </location>
</feature>
<evidence type="ECO:0000259" key="3">
    <source>
        <dbReference type="Pfam" id="PF25583"/>
    </source>
</evidence>